<feature type="compositionally biased region" description="Polar residues" evidence="1">
    <location>
        <begin position="319"/>
        <end position="341"/>
    </location>
</feature>
<organism evidence="2 3">
    <name type="scientific">Littorina saxatilis</name>
    <dbReference type="NCBI Taxonomy" id="31220"/>
    <lineage>
        <taxon>Eukaryota</taxon>
        <taxon>Metazoa</taxon>
        <taxon>Spiralia</taxon>
        <taxon>Lophotrochozoa</taxon>
        <taxon>Mollusca</taxon>
        <taxon>Gastropoda</taxon>
        <taxon>Caenogastropoda</taxon>
        <taxon>Littorinimorpha</taxon>
        <taxon>Littorinoidea</taxon>
        <taxon>Littorinidae</taxon>
        <taxon>Littorina</taxon>
    </lineage>
</organism>
<comment type="caution">
    <text evidence="2">The sequence shown here is derived from an EMBL/GenBank/DDBJ whole genome shotgun (WGS) entry which is preliminary data.</text>
</comment>
<feature type="region of interest" description="Disordered" evidence="1">
    <location>
        <begin position="29"/>
        <end position="126"/>
    </location>
</feature>
<sequence>MNTNTEIVTVTDFLSCFKQSEAEALPEAEAISVHEDNDEVSSSQRPTAATVPDTTSSEPEAEDREQLDGRSKVEAFASDSPEAPSASVSIEPATNVKTPEMSEPPSKPPLLQGASPASQSGRYGFGSKPFLPSRLSRLGETVKKAGCKLGLNFRKKNTDAGLGPRSHVAEEHPGTASSLTDGRKASRELMISAAARKGSTGTRASAAAVRRQSLRVKESAALSMASSKMTILSAIKKAPSKTMTADVNRERIAGAVVRKMSSETLALVASMKTSNKMIVEKISPRLVALMATNKISPRMMALAAARQVSMRQMAEPARASSTTAVTRNVSSRTLTGPTCSASEGDLPLTAAEEEEHVEKDADESYLESLEDDGSLGNSEVSLMYDPGPPLGYPMFLDSDTHEQSYAEYLAEFNQDNYERPTVISESVTSFSVDESFKEAVIEEKKEPKLRKAARRVKTMSKRLGTRGLRTLAKYGMNLPAMGRYGHRLWVRSYIKARFAGRRGLEKMIEMKEYLAEFNQDNYERPTLASESVTSLPVDESFREAVIEEKEEPKLRKAARRVKTMSKRLGTMGLRTLAKYGINLPAMGRYGHRLWVRSYLKACFAGRRGLEKMIEMKERKYWKQQLVFVKAIRCVRVPERKFMPMRCVLPKRSDRPVSQFSHSTLAYDYEEVCCRSTVDFHS</sequence>
<accession>A0AAN9GP91</accession>
<proteinExistence type="predicted"/>
<dbReference type="AlphaFoldDB" id="A0AAN9GP91"/>
<feature type="compositionally biased region" description="Basic and acidic residues" evidence="1">
    <location>
        <begin position="64"/>
        <end position="73"/>
    </location>
</feature>
<feature type="compositionally biased region" description="Acidic residues" evidence="1">
    <location>
        <begin position="351"/>
        <end position="373"/>
    </location>
</feature>
<keyword evidence="3" id="KW-1185">Reference proteome</keyword>
<dbReference type="Proteomes" id="UP001374579">
    <property type="component" value="Unassembled WGS sequence"/>
</dbReference>
<feature type="region of interest" description="Disordered" evidence="1">
    <location>
        <begin position="313"/>
        <end position="382"/>
    </location>
</feature>
<name>A0AAN9GP91_9CAEN</name>
<protein>
    <submittedName>
        <fullName evidence="2">Uncharacterized protein</fullName>
    </submittedName>
</protein>
<reference evidence="2 3" key="1">
    <citation type="submission" date="2024-02" db="EMBL/GenBank/DDBJ databases">
        <title>Chromosome-scale genome assembly of the rough periwinkle Littorina saxatilis.</title>
        <authorList>
            <person name="De Jode A."/>
            <person name="Faria R."/>
            <person name="Formenti G."/>
            <person name="Sims Y."/>
            <person name="Smith T.P."/>
            <person name="Tracey A."/>
            <person name="Wood J.M.D."/>
            <person name="Zagrodzka Z.B."/>
            <person name="Johannesson K."/>
            <person name="Butlin R.K."/>
            <person name="Leder E.H."/>
        </authorList>
    </citation>
    <scope>NUCLEOTIDE SEQUENCE [LARGE SCALE GENOMIC DNA]</scope>
    <source>
        <strain evidence="2">Snail1</strain>
        <tissue evidence="2">Muscle</tissue>
    </source>
</reference>
<gene>
    <name evidence="2" type="ORF">V1264_001521</name>
</gene>
<feature type="compositionally biased region" description="Polar residues" evidence="1">
    <location>
        <begin position="40"/>
        <end position="58"/>
    </location>
</feature>
<dbReference type="EMBL" id="JBAMIC010000001">
    <property type="protein sequence ID" value="KAK7115699.1"/>
    <property type="molecule type" value="Genomic_DNA"/>
</dbReference>
<evidence type="ECO:0000313" key="2">
    <source>
        <dbReference type="EMBL" id="KAK7115699.1"/>
    </source>
</evidence>
<evidence type="ECO:0000256" key="1">
    <source>
        <dbReference type="SAM" id="MobiDB-lite"/>
    </source>
</evidence>
<feature type="region of interest" description="Disordered" evidence="1">
    <location>
        <begin position="158"/>
        <end position="182"/>
    </location>
</feature>
<evidence type="ECO:0000313" key="3">
    <source>
        <dbReference type="Proteomes" id="UP001374579"/>
    </source>
</evidence>